<keyword evidence="4" id="KW-1185">Reference proteome</keyword>
<organism evidence="2 3">
    <name type="scientific">Methylobacterium brachythecii</name>
    <dbReference type="NCBI Taxonomy" id="1176177"/>
    <lineage>
        <taxon>Bacteria</taxon>
        <taxon>Pseudomonadati</taxon>
        <taxon>Pseudomonadota</taxon>
        <taxon>Alphaproteobacteria</taxon>
        <taxon>Hyphomicrobiales</taxon>
        <taxon>Methylobacteriaceae</taxon>
        <taxon>Methylobacterium</taxon>
    </lineage>
</organism>
<dbReference type="EMBL" id="JACIDN010000008">
    <property type="protein sequence ID" value="MBB3904747.1"/>
    <property type="molecule type" value="Genomic_DNA"/>
</dbReference>
<dbReference type="AlphaFoldDB" id="A0A7W6F8Q1"/>
<comment type="caution">
    <text evidence="2">The sequence shown here is derived from an EMBL/GenBank/DDBJ whole genome shotgun (WGS) entry which is preliminary data.</text>
</comment>
<evidence type="ECO:0000313" key="3">
    <source>
        <dbReference type="Proteomes" id="UP000517759"/>
    </source>
</evidence>
<evidence type="ECO:0000313" key="2">
    <source>
        <dbReference type="EMBL" id="MBB3904747.1"/>
    </source>
</evidence>
<dbReference type="EMBL" id="BSPG01000024">
    <property type="protein sequence ID" value="GLS45577.1"/>
    <property type="molecule type" value="Genomic_DNA"/>
</dbReference>
<reference evidence="1" key="4">
    <citation type="submission" date="2023-01" db="EMBL/GenBank/DDBJ databases">
        <title>Draft genome sequence of Methylobacterium brachythecii strain NBRC 107710.</title>
        <authorList>
            <person name="Sun Q."/>
            <person name="Mori K."/>
        </authorList>
    </citation>
    <scope>NUCLEOTIDE SEQUENCE</scope>
    <source>
        <strain evidence="1">NBRC 107710</strain>
    </source>
</reference>
<gene>
    <name evidence="1" type="ORF">GCM10007884_35680</name>
    <name evidence="2" type="ORF">GGR33_004270</name>
</gene>
<evidence type="ECO:0000313" key="1">
    <source>
        <dbReference type="EMBL" id="GLS45577.1"/>
    </source>
</evidence>
<dbReference type="RefSeq" id="WP_183508844.1">
    <property type="nucleotide sequence ID" value="NZ_BSPG01000024.1"/>
</dbReference>
<dbReference type="Proteomes" id="UP000517759">
    <property type="component" value="Unassembled WGS sequence"/>
</dbReference>
<reference evidence="2 3" key="3">
    <citation type="submission" date="2020-08" db="EMBL/GenBank/DDBJ databases">
        <title>Genomic Encyclopedia of Type Strains, Phase IV (KMG-IV): sequencing the most valuable type-strain genomes for metagenomic binning, comparative biology and taxonomic classification.</title>
        <authorList>
            <person name="Goeker M."/>
        </authorList>
    </citation>
    <scope>NUCLEOTIDE SEQUENCE [LARGE SCALE GENOMIC DNA]</scope>
    <source>
        <strain evidence="2 3">DSM 24105</strain>
    </source>
</reference>
<name>A0A7W6F8Q1_9HYPH</name>
<protein>
    <submittedName>
        <fullName evidence="2">Uncharacterized protein</fullName>
    </submittedName>
</protein>
<reference evidence="1" key="1">
    <citation type="journal article" date="2014" name="Int. J. Syst. Evol. Microbiol.">
        <title>Complete genome of a new Firmicutes species belonging to the dominant human colonic microbiota ('Ruminococcus bicirculans') reveals two chromosomes and a selective capacity to utilize plant glucans.</title>
        <authorList>
            <consortium name="NISC Comparative Sequencing Program"/>
            <person name="Wegmann U."/>
            <person name="Louis P."/>
            <person name="Goesmann A."/>
            <person name="Henrissat B."/>
            <person name="Duncan S.H."/>
            <person name="Flint H.J."/>
        </authorList>
    </citation>
    <scope>NUCLEOTIDE SEQUENCE</scope>
    <source>
        <strain evidence="1">NBRC 107710</strain>
    </source>
</reference>
<evidence type="ECO:0000313" key="4">
    <source>
        <dbReference type="Proteomes" id="UP001156881"/>
    </source>
</evidence>
<dbReference type="Proteomes" id="UP001156881">
    <property type="component" value="Unassembled WGS sequence"/>
</dbReference>
<proteinExistence type="predicted"/>
<sequence length="82" mass="9343">MPQNDECLMRTELEFAVADAAWLHELALNVGYPFDEEELQPAARKGEANSRLREAYEERRRALFAFRRARGVTALLGQAAPH</sequence>
<accession>A0A7W6F8Q1</accession>
<reference evidence="4" key="2">
    <citation type="journal article" date="2019" name="Int. J. Syst. Evol. Microbiol.">
        <title>The Global Catalogue of Microorganisms (GCM) 10K type strain sequencing project: providing services to taxonomists for standard genome sequencing and annotation.</title>
        <authorList>
            <consortium name="The Broad Institute Genomics Platform"/>
            <consortium name="The Broad Institute Genome Sequencing Center for Infectious Disease"/>
            <person name="Wu L."/>
            <person name="Ma J."/>
        </authorList>
    </citation>
    <scope>NUCLEOTIDE SEQUENCE [LARGE SCALE GENOMIC DNA]</scope>
    <source>
        <strain evidence="4">NBRC 107710</strain>
    </source>
</reference>